<evidence type="ECO:0000256" key="2">
    <source>
        <dbReference type="ARBA" id="ARBA00022475"/>
    </source>
</evidence>
<feature type="transmembrane region" description="Helical" evidence="9">
    <location>
        <begin position="68"/>
        <end position="87"/>
    </location>
</feature>
<evidence type="ECO:0000256" key="9">
    <source>
        <dbReference type="HAMAP-Rule" id="MF_00161"/>
    </source>
</evidence>
<feature type="transmembrane region" description="Helical" evidence="9">
    <location>
        <begin position="94"/>
        <end position="111"/>
    </location>
</feature>
<keyword evidence="8 9" id="KW-0472">Membrane</keyword>
<dbReference type="GO" id="GO:0006508">
    <property type="term" value="P:proteolysis"/>
    <property type="evidence" value="ECO:0007669"/>
    <property type="project" value="UniProtKB-KW"/>
</dbReference>
<comment type="pathway">
    <text evidence="9">Protein modification; lipoprotein biosynthesis (signal peptide cleavage).</text>
</comment>
<proteinExistence type="inferred from homology"/>
<keyword evidence="6 9" id="KW-0378">Hydrolase</keyword>
<gene>
    <name evidence="9" type="primary">lspA</name>
    <name evidence="12" type="ORF">MBEBAB_0575</name>
</gene>
<keyword evidence="3 9" id="KW-0645">Protease</keyword>
<dbReference type="RefSeq" id="WP_021696421.1">
    <property type="nucleotide sequence ID" value="NZ_BATC01000006.1"/>
</dbReference>
<protein>
    <recommendedName>
        <fullName evidence="9">Lipoprotein signal peptidase</fullName>
        <ecNumber evidence="9">3.4.23.36</ecNumber>
    </recommendedName>
    <alternativeName>
        <fullName evidence="9">Prolipoprotein signal peptidase</fullName>
    </alternativeName>
    <alternativeName>
        <fullName evidence="9">Signal peptidase II</fullName>
        <shortName evidence="9">SPase II</shortName>
    </alternativeName>
</protein>
<keyword evidence="13" id="KW-1185">Reference proteome</keyword>
<dbReference type="InterPro" id="IPR001872">
    <property type="entry name" value="Peptidase_A8"/>
</dbReference>
<comment type="function">
    <text evidence="9 10">This protein specifically catalyzes the removal of signal peptides from prolipoproteins.</text>
</comment>
<evidence type="ECO:0000256" key="5">
    <source>
        <dbReference type="ARBA" id="ARBA00022750"/>
    </source>
</evidence>
<accession>A0A8E0KJE8</accession>
<keyword evidence="5 9" id="KW-0064">Aspartyl protease</keyword>
<evidence type="ECO:0000256" key="10">
    <source>
        <dbReference type="RuleBase" id="RU000594"/>
    </source>
</evidence>
<evidence type="ECO:0000256" key="1">
    <source>
        <dbReference type="ARBA" id="ARBA00006139"/>
    </source>
</evidence>
<keyword evidence="7 9" id="KW-1133">Transmembrane helix</keyword>
<dbReference type="UniPathway" id="UPA00665"/>
<feature type="active site" evidence="9">
    <location>
        <position position="121"/>
    </location>
</feature>
<dbReference type="GO" id="GO:0004190">
    <property type="term" value="F:aspartic-type endopeptidase activity"/>
    <property type="evidence" value="ECO:0007669"/>
    <property type="project" value="UniProtKB-UniRule"/>
</dbReference>
<feature type="transmembrane region" description="Helical" evidence="9">
    <location>
        <begin position="6"/>
        <end position="30"/>
    </location>
</feature>
<dbReference type="EC" id="3.4.23.36" evidence="9"/>
<comment type="subcellular location">
    <subcellularLocation>
        <location evidence="9">Cell membrane</location>
        <topology evidence="9">Multi-pass membrane protein</topology>
    </subcellularLocation>
</comment>
<comment type="caution">
    <text evidence="12">The sequence shown here is derived from an EMBL/GenBank/DDBJ whole genome shotgun (WGS) entry which is preliminary data.</text>
</comment>
<keyword evidence="12" id="KW-0449">Lipoprotein</keyword>
<dbReference type="HAMAP" id="MF_00161">
    <property type="entry name" value="LspA"/>
    <property type="match status" value="1"/>
</dbReference>
<reference evidence="13" key="1">
    <citation type="journal article" date="2013" name="Genome Announc.">
        <title>Draft Genome Sequence of the Dimorphic Prosthecate Bacterium Brevundimonas abyssalis TAR-001T.</title>
        <authorList>
            <person name="Tsubouchi T."/>
            <person name="Nishi S."/>
            <person name="Usui K."/>
            <person name="Shimane Y."/>
            <person name="Takaki Y."/>
            <person name="Maruyama T."/>
            <person name="Hatada Y."/>
        </authorList>
    </citation>
    <scope>NUCLEOTIDE SEQUENCE [LARGE SCALE GENOMIC DNA]</scope>
    <source>
        <strain evidence="13">TAR-001</strain>
    </source>
</reference>
<evidence type="ECO:0000256" key="4">
    <source>
        <dbReference type="ARBA" id="ARBA00022692"/>
    </source>
</evidence>
<comment type="catalytic activity">
    <reaction evidence="9 10">
        <text>Release of signal peptides from bacterial membrane prolipoproteins. Hydrolyzes -Xaa-Yaa-Zaa-|-(S,diacylglyceryl)Cys-, in which Xaa is hydrophobic (preferably Leu), and Yaa (Ala or Ser) and Zaa (Gly or Ala) have small, neutral side chains.</text>
        <dbReference type="EC" id="3.4.23.36"/>
    </reaction>
</comment>
<comment type="similarity">
    <text evidence="1 9 11">Belongs to the peptidase A8 family.</text>
</comment>
<evidence type="ECO:0000313" key="12">
    <source>
        <dbReference type="EMBL" id="GAD58325.1"/>
    </source>
</evidence>
<dbReference type="Proteomes" id="UP000016569">
    <property type="component" value="Unassembled WGS sequence"/>
</dbReference>
<keyword evidence="2 9" id="KW-1003">Cell membrane</keyword>
<dbReference type="GO" id="GO:0005886">
    <property type="term" value="C:plasma membrane"/>
    <property type="evidence" value="ECO:0007669"/>
    <property type="project" value="UniProtKB-SubCell"/>
</dbReference>
<organism evidence="12 13">
    <name type="scientific">Brevundimonas abyssalis TAR-001</name>
    <dbReference type="NCBI Taxonomy" id="1391729"/>
    <lineage>
        <taxon>Bacteria</taxon>
        <taxon>Pseudomonadati</taxon>
        <taxon>Pseudomonadota</taxon>
        <taxon>Alphaproteobacteria</taxon>
        <taxon>Caulobacterales</taxon>
        <taxon>Caulobacteraceae</taxon>
        <taxon>Brevundimonas</taxon>
    </lineage>
</organism>
<keyword evidence="4 9" id="KW-0812">Transmembrane</keyword>
<evidence type="ECO:0000256" key="6">
    <source>
        <dbReference type="ARBA" id="ARBA00022801"/>
    </source>
</evidence>
<dbReference type="NCBIfam" id="TIGR00077">
    <property type="entry name" value="lspA"/>
    <property type="match status" value="1"/>
</dbReference>
<dbReference type="PROSITE" id="PS00855">
    <property type="entry name" value="SPASE_II"/>
    <property type="match status" value="1"/>
</dbReference>
<dbReference type="Pfam" id="PF01252">
    <property type="entry name" value="Peptidase_A8"/>
    <property type="match status" value="1"/>
</dbReference>
<dbReference type="PRINTS" id="PR00781">
    <property type="entry name" value="LIPOSIGPTASE"/>
</dbReference>
<evidence type="ECO:0000313" key="13">
    <source>
        <dbReference type="Proteomes" id="UP000016569"/>
    </source>
</evidence>
<evidence type="ECO:0000256" key="8">
    <source>
        <dbReference type="ARBA" id="ARBA00023136"/>
    </source>
</evidence>
<evidence type="ECO:0000256" key="7">
    <source>
        <dbReference type="ARBA" id="ARBA00022989"/>
    </source>
</evidence>
<evidence type="ECO:0000256" key="11">
    <source>
        <dbReference type="RuleBase" id="RU004181"/>
    </source>
</evidence>
<feature type="transmembrane region" description="Helical" evidence="9">
    <location>
        <begin position="153"/>
        <end position="174"/>
    </location>
</feature>
<feature type="active site" evidence="9">
    <location>
        <position position="162"/>
    </location>
</feature>
<name>A0A8E0KJE8_9CAUL</name>
<dbReference type="AlphaFoldDB" id="A0A8E0KJE8"/>
<dbReference type="PANTHER" id="PTHR33695:SF1">
    <property type="entry name" value="LIPOPROTEIN SIGNAL PEPTIDASE"/>
    <property type="match status" value="1"/>
</dbReference>
<sequence>MTIPRIAWAAYAFAAAVIVLDQITKAWILYGLHLREVGQIPVLEPIFNLTFVLNRGVSFGLLTGGETGRWLLTVFSIVVAGLLAFWATRADRRLLITALGLIMGGALGNAIDRIRFGGVVDFLDFSGPRYPQAIQDFVSSIGLGWLIPHGGSIFPWVFNVADSAISIGVVLLIADSFISERAAKVGAAHEKS</sequence>
<dbReference type="OrthoDB" id="9810259at2"/>
<evidence type="ECO:0000256" key="3">
    <source>
        <dbReference type="ARBA" id="ARBA00022670"/>
    </source>
</evidence>
<dbReference type="PANTHER" id="PTHR33695">
    <property type="entry name" value="LIPOPROTEIN SIGNAL PEPTIDASE"/>
    <property type="match status" value="1"/>
</dbReference>
<dbReference type="EMBL" id="BATC01000006">
    <property type="protein sequence ID" value="GAD58325.1"/>
    <property type="molecule type" value="Genomic_DNA"/>
</dbReference>